<evidence type="ECO:0000259" key="8">
    <source>
        <dbReference type="Pfam" id="PF00931"/>
    </source>
</evidence>
<evidence type="ECO:0000256" key="5">
    <source>
        <dbReference type="ARBA" id="ARBA00022898"/>
    </source>
</evidence>
<dbReference type="GO" id="GO:0008483">
    <property type="term" value="F:transaminase activity"/>
    <property type="evidence" value="ECO:0007669"/>
    <property type="project" value="UniProtKB-KW"/>
</dbReference>
<dbReference type="SUPFAM" id="SSF52540">
    <property type="entry name" value="P-loop containing nucleoside triphosphate hydrolases"/>
    <property type="match status" value="1"/>
</dbReference>
<dbReference type="Gene3D" id="3.90.1150.10">
    <property type="entry name" value="Aspartate Aminotransferase, domain 1"/>
    <property type="match status" value="1"/>
</dbReference>
<sequence>MNHLPPNQPTKPPDISSSMVGHHSPAIPIPNTGPTPTKSSLTMAICPQTAGTLDLDTIDAAAPPNGGLVTGHSPINLPPMDGQFEGFVTCQNLEPAILSSGQSGAPMPAPSGPSALAHSPPTADVQYSAPLTSSQLNVPAAEQPMPLADNSRTHTPALQAPSGASNQQAIGGVPGSVGLPLNQISDSSKIESSSDTVEVDVSLSPGVNSVKPSKTVAITNQATALAQDGVPVIRLAAGEPNFDTPAIIAEARISAIREGYIRYTPNAGTLELRSAICHKLKEENGISYTSDQILVSNGAKQSILQKDKQWEDHSFEAHILLDEIVLIVMKYVAFVSSSSTLVIDALESLESFIIEDIGIDEIRKFVQELVSFEKEVKIFFKVPNHQMISNISSTLNPNQVVAVFIDVLLQMLEHILCIDPDLLACIKGSIQILRTELGFLITFLGDTAMHLQPSNNILIDIEVVVNEVGSLFFPFFFTSLVIALTIKSPSFSEIIQSAKNEVEIDVDIGNLDLALSDLLPKFELLKPKIKEHCIRVSNMPSDMAPNTALSDRIVGVNDQIVMLHEELMLLGSSVTDIAVQQEAEHEDILIRAIDIAYEVEYVINSFPPVWYLTLRLPQLIEKIRLIRMSILDIKNKIHVAGVPEVSEYPGEQVSLQSKEPTILEDIVVGFDNMEIEIVEQLVRGTYRLQIISISGMPGLGKTALANKVYNNPSVVYHFYERAWCVISQTYNKRDILLAILSSIKNLKGKKIENMDDERLGEDLYKSLKGR</sequence>
<evidence type="ECO:0000256" key="1">
    <source>
        <dbReference type="ARBA" id="ARBA00001933"/>
    </source>
</evidence>
<dbReference type="Pfam" id="PF00155">
    <property type="entry name" value="Aminotran_1_2"/>
    <property type="match status" value="1"/>
</dbReference>
<dbReference type="PANTHER" id="PTHR46383:SF1">
    <property type="entry name" value="ASPARTATE AMINOTRANSFERASE"/>
    <property type="match status" value="1"/>
</dbReference>
<name>A0ABD1WSZ7_9LAMI</name>
<protein>
    <submittedName>
        <fullName evidence="9">Aminotransferase class I and II domain-containing protein</fullName>
    </submittedName>
</protein>
<dbReference type="Proteomes" id="UP001604277">
    <property type="component" value="Unassembled WGS sequence"/>
</dbReference>
<feature type="region of interest" description="Disordered" evidence="6">
    <location>
        <begin position="145"/>
        <end position="175"/>
    </location>
</feature>
<evidence type="ECO:0000256" key="4">
    <source>
        <dbReference type="ARBA" id="ARBA00022679"/>
    </source>
</evidence>
<keyword evidence="4" id="KW-0808">Transferase</keyword>
<evidence type="ECO:0000256" key="2">
    <source>
        <dbReference type="ARBA" id="ARBA00007441"/>
    </source>
</evidence>
<feature type="domain" description="NB-ARC" evidence="8">
    <location>
        <begin position="676"/>
        <end position="769"/>
    </location>
</feature>
<comment type="similarity">
    <text evidence="2">Belongs to the class-I pyridoxal-phosphate-dependent aminotransferase family.</text>
</comment>
<gene>
    <name evidence="9" type="ORF">Fot_05054</name>
</gene>
<keyword evidence="3 9" id="KW-0032">Aminotransferase</keyword>
<dbReference type="Gene3D" id="3.40.50.300">
    <property type="entry name" value="P-loop containing nucleotide triphosphate hydrolases"/>
    <property type="match status" value="1"/>
</dbReference>
<dbReference type="SUPFAM" id="SSF53383">
    <property type="entry name" value="PLP-dependent transferases"/>
    <property type="match status" value="1"/>
</dbReference>
<evidence type="ECO:0000256" key="6">
    <source>
        <dbReference type="SAM" id="MobiDB-lite"/>
    </source>
</evidence>
<keyword evidence="10" id="KW-1185">Reference proteome</keyword>
<feature type="domain" description="Aminotransferase class I/classII large" evidence="7">
    <location>
        <begin position="231"/>
        <end position="304"/>
    </location>
</feature>
<comment type="cofactor">
    <cofactor evidence="1">
        <name>pyridoxal 5'-phosphate</name>
        <dbReference type="ChEBI" id="CHEBI:597326"/>
    </cofactor>
</comment>
<evidence type="ECO:0000313" key="10">
    <source>
        <dbReference type="Proteomes" id="UP001604277"/>
    </source>
</evidence>
<dbReference type="InterPro" id="IPR015422">
    <property type="entry name" value="PyrdxlP-dep_Trfase_small"/>
</dbReference>
<feature type="region of interest" description="Disordered" evidence="6">
    <location>
        <begin position="98"/>
        <end position="127"/>
    </location>
</feature>
<dbReference type="InterPro" id="IPR015421">
    <property type="entry name" value="PyrdxlP-dep_Trfase_major"/>
</dbReference>
<comment type="caution">
    <text evidence="9">The sequence shown here is derived from an EMBL/GenBank/DDBJ whole genome shotgun (WGS) entry which is preliminary data.</text>
</comment>
<evidence type="ECO:0000313" key="9">
    <source>
        <dbReference type="EMBL" id="KAL2551435.1"/>
    </source>
</evidence>
<organism evidence="9 10">
    <name type="scientific">Forsythia ovata</name>
    <dbReference type="NCBI Taxonomy" id="205694"/>
    <lineage>
        <taxon>Eukaryota</taxon>
        <taxon>Viridiplantae</taxon>
        <taxon>Streptophyta</taxon>
        <taxon>Embryophyta</taxon>
        <taxon>Tracheophyta</taxon>
        <taxon>Spermatophyta</taxon>
        <taxon>Magnoliopsida</taxon>
        <taxon>eudicotyledons</taxon>
        <taxon>Gunneridae</taxon>
        <taxon>Pentapetalae</taxon>
        <taxon>asterids</taxon>
        <taxon>lamiids</taxon>
        <taxon>Lamiales</taxon>
        <taxon>Oleaceae</taxon>
        <taxon>Forsythieae</taxon>
        <taxon>Forsythia</taxon>
    </lineage>
</organism>
<proteinExistence type="inferred from homology"/>
<keyword evidence="5" id="KW-0663">Pyridoxal phosphate</keyword>
<feature type="compositionally biased region" description="Low complexity" evidence="6">
    <location>
        <begin position="99"/>
        <end position="117"/>
    </location>
</feature>
<feature type="compositionally biased region" description="Pro residues" evidence="6">
    <location>
        <begin position="1"/>
        <end position="12"/>
    </location>
</feature>
<evidence type="ECO:0000256" key="3">
    <source>
        <dbReference type="ARBA" id="ARBA00022576"/>
    </source>
</evidence>
<dbReference type="InterPro" id="IPR004839">
    <property type="entry name" value="Aminotransferase_I/II_large"/>
</dbReference>
<dbReference type="PANTHER" id="PTHR46383">
    <property type="entry name" value="ASPARTATE AMINOTRANSFERASE"/>
    <property type="match status" value="1"/>
</dbReference>
<dbReference type="Gene3D" id="3.40.640.10">
    <property type="entry name" value="Type I PLP-dependent aspartate aminotransferase-like (Major domain)"/>
    <property type="match status" value="1"/>
</dbReference>
<dbReference type="InterPro" id="IPR002182">
    <property type="entry name" value="NB-ARC"/>
</dbReference>
<accession>A0ABD1WSZ7</accession>
<dbReference type="EMBL" id="JBFOLJ010000002">
    <property type="protein sequence ID" value="KAL2551435.1"/>
    <property type="molecule type" value="Genomic_DNA"/>
</dbReference>
<reference evidence="10" key="1">
    <citation type="submission" date="2024-07" db="EMBL/GenBank/DDBJ databases">
        <title>Two chromosome-level genome assemblies of Korean endemic species Abeliophyllum distichum and Forsythia ovata (Oleaceae).</title>
        <authorList>
            <person name="Jang H."/>
        </authorList>
    </citation>
    <scope>NUCLEOTIDE SEQUENCE [LARGE SCALE GENOMIC DNA]</scope>
</reference>
<dbReference type="InterPro" id="IPR050596">
    <property type="entry name" value="AspAT/PAT-like"/>
</dbReference>
<evidence type="ECO:0000259" key="7">
    <source>
        <dbReference type="Pfam" id="PF00155"/>
    </source>
</evidence>
<dbReference type="Pfam" id="PF00931">
    <property type="entry name" value="NB-ARC"/>
    <property type="match status" value="1"/>
</dbReference>
<dbReference type="AlphaFoldDB" id="A0ABD1WSZ7"/>
<dbReference type="InterPro" id="IPR015424">
    <property type="entry name" value="PyrdxlP-dep_Trfase"/>
</dbReference>
<feature type="region of interest" description="Disordered" evidence="6">
    <location>
        <begin position="1"/>
        <end position="41"/>
    </location>
</feature>
<dbReference type="InterPro" id="IPR027417">
    <property type="entry name" value="P-loop_NTPase"/>
</dbReference>